<protein>
    <submittedName>
        <fullName evidence="2">Glycosyltransferase</fullName>
    </submittedName>
</protein>
<name>A0A3M9MLI4_9BACT</name>
<dbReference type="SUPFAM" id="SSF53756">
    <property type="entry name" value="UDP-Glycosyltransferase/glycogen phosphorylase"/>
    <property type="match status" value="1"/>
</dbReference>
<dbReference type="EMBL" id="RJJD01000008">
    <property type="protein sequence ID" value="RNI25753.1"/>
    <property type="molecule type" value="Genomic_DNA"/>
</dbReference>
<organism evidence="2 3">
    <name type="scientific">Rufibacter latericius</name>
    <dbReference type="NCBI Taxonomy" id="2487040"/>
    <lineage>
        <taxon>Bacteria</taxon>
        <taxon>Pseudomonadati</taxon>
        <taxon>Bacteroidota</taxon>
        <taxon>Cytophagia</taxon>
        <taxon>Cytophagales</taxon>
        <taxon>Hymenobacteraceae</taxon>
        <taxon>Rufibacter</taxon>
    </lineage>
</organism>
<proteinExistence type="predicted"/>
<feature type="domain" description="Glycosyl transferase family 1" evidence="1">
    <location>
        <begin position="180"/>
        <end position="319"/>
    </location>
</feature>
<dbReference type="Gene3D" id="3.40.50.2000">
    <property type="entry name" value="Glycogen Phosphorylase B"/>
    <property type="match status" value="2"/>
</dbReference>
<keyword evidence="3" id="KW-1185">Reference proteome</keyword>
<dbReference type="InterPro" id="IPR001296">
    <property type="entry name" value="Glyco_trans_1"/>
</dbReference>
<dbReference type="Pfam" id="PF00534">
    <property type="entry name" value="Glycos_transf_1"/>
    <property type="match status" value="1"/>
</dbReference>
<dbReference type="PANTHER" id="PTHR45947:SF14">
    <property type="entry name" value="SLL1723 PROTEIN"/>
    <property type="match status" value="1"/>
</dbReference>
<dbReference type="CDD" id="cd03801">
    <property type="entry name" value="GT4_PimA-like"/>
    <property type="match status" value="1"/>
</dbReference>
<comment type="caution">
    <text evidence="2">The sequence shown here is derived from an EMBL/GenBank/DDBJ whole genome shotgun (WGS) entry which is preliminary data.</text>
</comment>
<reference evidence="2 3" key="1">
    <citation type="submission" date="2018-11" db="EMBL/GenBank/DDBJ databases">
        <title>Rufibacter latericius sp. nov., isolated from water in Baiyang Lake.</title>
        <authorList>
            <person name="Yang Y."/>
        </authorList>
    </citation>
    <scope>NUCLEOTIDE SEQUENCE [LARGE SCALE GENOMIC DNA]</scope>
    <source>
        <strain evidence="2 3">R-22-1c-1</strain>
    </source>
</reference>
<evidence type="ECO:0000259" key="1">
    <source>
        <dbReference type="Pfam" id="PF00534"/>
    </source>
</evidence>
<dbReference type="InterPro" id="IPR050194">
    <property type="entry name" value="Glycosyltransferase_grp1"/>
</dbReference>
<keyword evidence="2" id="KW-0808">Transferase</keyword>
<dbReference type="OrthoDB" id="1522162at2"/>
<dbReference type="RefSeq" id="WP_123127381.1">
    <property type="nucleotide sequence ID" value="NZ_RJJD01000008.1"/>
</dbReference>
<sequence>MKKIKIFLGGYINSTNAQNLSCLTLAEYIDKNRFEVYALEIYNGNLKRNKIIGVKTFFCFSPFRLSGLLGYFWGISKCDVAFLPRGNMFQYNKMLLRLLNKKSFKTIENVLDDEVLPSVIAVYGSLDAMKEGYSMCDRLYSITHFMKEVNFNRFGIISENKILRLATDTLKFSNPKKQVSSLKQVVFIGNDMIRKGIFDLFSLAQKFPILTFNIVGSGLGRVNVESEIAARELKNVKYFKVLDHKELIDLLSKCELHILPSKSEGFPKVILETAAAGVPSLLYSDYGALEWIKNWETGIVVDSLNEMVDAIQTLINVPGVITRLSEGAISLSSEFDIHKVVKDYEEVIVDLHNS</sequence>
<dbReference type="GO" id="GO:0016757">
    <property type="term" value="F:glycosyltransferase activity"/>
    <property type="evidence" value="ECO:0007669"/>
    <property type="project" value="InterPro"/>
</dbReference>
<evidence type="ECO:0000313" key="2">
    <source>
        <dbReference type="EMBL" id="RNI25753.1"/>
    </source>
</evidence>
<dbReference type="Proteomes" id="UP000272117">
    <property type="component" value="Unassembled WGS sequence"/>
</dbReference>
<evidence type="ECO:0000313" key="3">
    <source>
        <dbReference type="Proteomes" id="UP000272117"/>
    </source>
</evidence>
<dbReference type="AlphaFoldDB" id="A0A3M9MLI4"/>
<accession>A0A3M9MLI4</accession>
<dbReference type="PANTHER" id="PTHR45947">
    <property type="entry name" value="SULFOQUINOVOSYL TRANSFERASE SQD2"/>
    <property type="match status" value="1"/>
</dbReference>
<gene>
    <name evidence="2" type="ORF">EFB08_12935</name>
</gene>